<dbReference type="SMART" id="SM00091">
    <property type="entry name" value="PAS"/>
    <property type="match status" value="2"/>
</dbReference>
<evidence type="ECO:0000256" key="5">
    <source>
        <dbReference type="ARBA" id="ARBA00022777"/>
    </source>
</evidence>
<dbReference type="EC" id="2.7.13.3" evidence="2"/>
<proteinExistence type="predicted"/>
<feature type="transmembrane region" description="Helical" evidence="10">
    <location>
        <begin position="15"/>
        <end position="37"/>
    </location>
</feature>
<evidence type="ECO:0000256" key="10">
    <source>
        <dbReference type="SAM" id="Phobius"/>
    </source>
</evidence>
<feature type="domain" description="PAC" evidence="13">
    <location>
        <begin position="400"/>
        <end position="452"/>
    </location>
</feature>
<dbReference type="GO" id="GO:0000155">
    <property type="term" value="F:phosphorelay sensor kinase activity"/>
    <property type="evidence" value="ECO:0007669"/>
    <property type="project" value="InterPro"/>
</dbReference>
<dbReference type="Gene3D" id="2.10.70.100">
    <property type="match status" value="1"/>
</dbReference>
<evidence type="ECO:0000313" key="14">
    <source>
        <dbReference type="EMBL" id="GEC94223.1"/>
    </source>
</evidence>
<dbReference type="InterPro" id="IPR001610">
    <property type="entry name" value="PAC"/>
</dbReference>
<comment type="caution">
    <text evidence="14">The sequence shown here is derived from an EMBL/GenBank/DDBJ whole genome shotgun (WGS) entry which is preliminary data.</text>
</comment>
<dbReference type="PROSITE" id="PS50113">
    <property type="entry name" value="PAC"/>
    <property type="match status" value="2"/>
</dbReference>
<dbReference type="Proteomes" id="UP000318422">
    <property type="component" value="Unassembled WGS sequence"/>
</dbReference>
<keyword evidence="10" id="KW-1133">Transmembrane helix</keyword>
<dbReference type="Pfam" id="PF00512">
    <property type="entry name" value="HisKA"/>
    <property type="match status" value="1"/>
</dbReference>
<dbReference type="CDD" id="cd16922">
    <property type="entry name" value="HATPase_EvgS-ArcB-TorS-like"/>
    <property type="match status" value="1"/>
</dbReference>
<organism evidence="14 15">
    <name type="scientific">Zoogloea ramigera</name>
    <dbReference type="NCBI Taxonomy" id="350"/>
    <lineage>
        <taxon>Bacteria</taxon>
        <taxon>Pseudomonadati</taxon>
        <taxon>Pseudomonadota</taxon>
        <taxon>Betaproteobacteria</taxon>
        <taxon>Rhodocyclales</taxon>
        <taxon>Zoogloeaceae</taxon>
        <taxon>Zoogloea</taxon>
    </lineage>
</organism>
<dbReference type="Gene3D" id="1.10.287.130">
    <property type="match status" value="1"/>
</dbReference>
<dbReference type="CDD" id="cd00130">
    <property type="entry name" value="PAS"/>
    <property type="match status" value="2"/>
</dbReference>
<dbReference type="PROSITE" id="PS50112">
    <property type="entry name" value="PAS"/>
    <property type="match status" value="1"/>
</dbReference>
<dbReference type="Pfam" id="PF02518">
    <property type="entry name" value="HATPase_c"/>
    <property type="match status" value="1"/>
</dbReference>
<dbReference type="AlphaFoldDB" id="A0A4Y4CSK2"/>
<dbReference type="InterPro" id="IPR036097">
    <property type="entry name" value="HisK_dim/P_sf"/>
</dbReference>
<dbReference type="CDD" id="cd00082">
    <property type="entry name" value="HisKA"/>
    <property type="match status" value="1"/>
</dbReference>
<evidence type="ECO:0000256" key="3">
    <source>
        <dbReference type="ARBA" id="ARBA00022553"/>
    </source>
</evidence>
<keyword evidence="5" id="KW-0418">Kinase</keyword>
<dbReference type="PANTHER" id="PTHR43047">
    <property type="entry name" value="TWO-COMPONENT HISTIDINE PROTEIN KINASE"/>
    <property type="match status" value="1"/>
</dbReference>
<dbReference type="Gene3D" id="3.30.450.20">
    <property type="entry name" value="PAS domain"/>
    <property type="match status" value="4"/>
</dbReference>
<dbReference type="InterPro" id="IPR004358">
    <property type="entry name" value="Sig_transdc_His_kin-like_C"/>
</dbReference>
<evidence type="ECO:0000313" key="15">
    <source>
        <dbReference type="Proteomes" id="UP000318422"/>
    </source>
</evidence>
<dbReference type="InterPro" id="IPR000700">
    <property type="entry name" value="PAS-assoc_C"/>
</dbReference>
<dbReference type="CDD" id="cd12915">
    <property type="entry name" value="PDC2_DGC_like"/>
    <property type="match status" value="1"/>
</dbReference>
<dbReference type="Gene3D" id="3.30.565.10">
    <property type="entry name" value="Histidine kinase-like ATPase, C-terminal domain"/>
    <property type="match status" value="1"/>
</dbReference>
<dbReference type="SUPFAM" id="SSF55874">
    <property type="entry name" value="ATPase domain of HSP90 chaperone/DNA topoisomerase II/histidine kinase"/>
    <property type="match status" value="1"/>
</dbReference>
<evidence type="ECO:0000256" key="1">
    <source>
        <dbReference type="ARBA" id="ARBA00000085"/>
    </source>
</evidence>
<feature type="coiled-coil region" evidence="9">
    <location>
        <begin position="450"/>
        <end position="484"/>
    </location>
</feature>
<keyword evidence="6" id="KW-0902">Two-component regulatory system</keyword>
<dbReference type="PRINTS" id="PR00344">
    <property type="entry name" value="BCTRLSENSOR"/>
</dbReference>
<reference evidence="14 15" key="1">
    <citation type="submission" date="2019-06" db="EMBL/GenBank/DDBJ databases">
        <title>Whole genome shotgun sequence of Zoogloea ramigera NBRC 15342.</title>
        <authorList>
            <person name="Hosoyama A."/>
            <person name="Uohara A."/>
            <person name="Ohji S."/>
            <person name="Ichikawa N."/>
        </authorList>
    </citation>
    <scope>NUCLEOTIDE SEQUENCE [LARGE SCALE GENOMIC DNA]</scope>
    <source>
        <strain evidence="14 15">NBRC 15342</strain>
    </source>
</reference>
<keyword evidence="15" id="KW-1185">Reference proteome</keyword>
<evidence type="ECO:0000256" key="6">
    <source>
        <dbReference type="ARBA" id="ARBA00023012"/>
    </source>
</evidence>
<dbReference type="SMART" id="SM00387">
    <property type="entry name" value="HATPase_c"/>
    <property type="match status" value="1"/>
</dbReference>
<dbReference type="InterPro" id="IPR003661">
    <property type="entry name" value="HisK_dim/P_dom"/>
</dbReference>
<evidence type="ECO:0000256" key="8">
    <source>
        <dbReference type="ARBA" id="ARBA00070152"/>
    </source>
</evidence>
<evidence type="ECO:0000259" key="13">
    <source>
        <dbReference type="PROSITE" id="PS50113"/>
    </source>
</evidence>
<dbReference type="InterPro" id="IPR000014">
    <property type="entry name" value="PAS"/>
</dbReference>
<feature type="domain" description="Histidine kinase" evidence="11">
    <location>
        <begin position="621"/>
        <end position="843"/>
    </location>
</feature>
<protein>
    <recommendedName>
        <fullName evidence="8">Virulence sensor protein BvgS</fullName>
        <ecNumber evidence="2">2.7.13.3</ecNumber>
    </recommendedName>
</protein>
<keyword evidence="4" id="KW-0808">Transferase</keyword>
<dbReference type="Pfam" id="PF08447">
    <property type="entry name" value="PAS_3"/>
    <property type="match status" value="2"/>
</dbReference>
<dbReference type="InterPro" id="IPR035965">
    <property type="entry name" value="PAS-like_dom_sf"/>
</dbReference>
<dbReference type="FunFam" id="3.30.565.10:FF:000010">
    <property type="entry name" value="Sensor histidine kinase RcsC"/>
    <property type="match status" value="1"/>
</dbReference>
<evidence type="ECO:0000256" key="7">
    <source>
        <dbReference type="ARBA" id="ARBA00058004"/>
    </source>
</evidence>
<dbReference type="InterPro" id="IPR005467">
    <property type="entry name" value="His_kinase_dom"/>
</dbReference>
<evidence type="ECO:0000256" key="4">
    <source>
        <dbReference type="ARBA" id="ARBA00022679"/>
    </source>
</evidence>
<dbReference type="InterPro" id="IPR054327">
    <property type="entry name" value="His-kinase-like_sensor"/>
</dbReference>
<evidence type="ECO:0000259" key="11">
    <source>
        <dbReference type="PROSITE" id="PS50109"/>
    </source>
</evidence>
<keyword evidence="10" id="KW-0472">Membrane</keyword>
<dbReference type="RefSeq" id="WP_141348988.1">
    <property type="nucleotide sequence ID" value="NZ_BJNV01000005.1"/>
</dbReference>
<dbReference type="InterPro" id="IPR003594">
    <property type="entry name" value="HATPase_dom"/>
</dbReference>
<feature type="transmembrane region" description="Helical" evidence="10">
    <location>
        <begin position="296"/>
        <end position="317"/>
    </location>
</feature>
<dbReference type="SMART" id="SM00086">
    <property type="entry name" value="PAC"/>
    <property type="match status" value="2"/>
</dbReference>
<dbReference type="InterPro" id="IPR013655">
    <property type="entry name" value="PAS_fold_3"/>
</dbReference>
<sequence length="848" mass="92565">MLPPAPALPARRPDWRQYVLVTLLITLLALGLTGLVVRSEHLGESERSEADLHNLSLLLADDVGTLFARTESLIQSAENYYLDAATHGGVDAGRFNAFLDRQLLQVPEALTVMVLGPNGAPRFGSHGTRGDVDLADRGYFIKARDGSARGPIFDGPFIARGSQTWVLVMARRLDNPDGSFAGVVAVTLKTEALTQLLAKPSLGPSGVAVLRNLDMAQVARHPQVEGPGAGPGNTTVSNTFRDRVRRHPEGGAYIATSPLDGVERIFSYRPVVAYPFFVNIGRAESEYLSSWRRHSVLLFGLCGAIILITALSARRIYRSALRGSEAAERMQLAIDSANLGIWSLDVTDRRVAASERCLALFGLPTSARPPLDRFLERLPDDDRQRVEQAIAEAFRTGGNYHQEYRVNLPDGPVLWISAHGRAVREGDGRIVKVHGVVQDITRRKASEEALAASKCQLEALAESLRLANQELRRSETRYADAMEAANDGLWEANLQTGQVFTSPMYSRMLGFEPSELGCDRHSAWLDLVHPDERAFVEAESGRMLSDTGHYELEFRMRGKDGGYRWILSRGMVVERDADGRPLRAVGTHVDLTARKAMELELRAARDTAEAASRAKSAFLGNMSHELRTPMNGIMGLTRLALRRADDPKQRDLLDKIDQSSRQLLGLINNVLEISNIESQRITLDETDFSIAGLLSRLHAEIGAQAVDKGLTLQLTQPPAITALALRGDEKRLCEVLAKLLGNAIKFTAAGAVVLRIHRLDGTPAQLCLRFEIQDTGIGIASDDIARLFSAFEQADNSATRQYGGAGLGLAISKRIVHLMGGEIGVDSTPGQGATFWFTVCLRKGSGVG</sequence>
<dbReference type="PANTHER" id="PTHR43047:SF78">
    <property type="entry name" value="SENSORY_REGULATORY PROTEIN RPFC"/>
    <property type="match status" value="1"/>
</dbReference>
<dbReference type="InterPro" id="IPR036890">
    <property type="entry name" value="HATPase_C_sf"/>
</dbReference>
<evidence type="ECO:0000256" key="9">
    <source>
        <dbReference type="SAM" id="Coils"/>
    </source>
</evidence>
<dbReference type="SMART" id="SM00388">
    <property type="entry name" value="HisKA"/>
    <property type="match status" value="1"/>
</dbReference>
<dbReference type="PROSITE" id="PS50109">
    <property type="entry name" value="HIS_KIN"/>
    <property type="match status" value="1"/>
</dbReference>
<evidence type="ECO:0000259" key="12">
    <source>
        <dbReference type="PROSITE" id="PS50112"/>
    </source>
</evidence>
<name>A0A4Y4CSK2_ZOORA</name>
<keyword evidence="9" id="KW-0175">Coiled coil</keyword>
<dbReference type="NCBIfam" id="TIGR00229">
    <property type="entry name" value="sensory_box"/>
    <property type="match status" value="2"/>
</dbReference>
<gene>
    <name evidence="14" type="ORF">ZRA01_02960</name>
</gene>
<comment type="function">
    <text evidence="7">Member of the two-component regulatory system BvgS/BvgA. Phosphorylates BvgA via a four-step phosphorelay in response to environmental signals.</text>
</comment>
<dbReference type="SUPFAM" id="SSF47384">
    <property type="entry name" value="Homodimeric domain of signal transducing histidine kinase"/>
    <property type="match status" value="1"/>
</dbReference>
<accession>A0A4Y4CSK2</accession>
<feature type="domain" description="PAC" evidence="13">
    <location>
        <begin position="550"/>
        <end position="603"/>
    </location>
</feature>
<dbReference type="SUPFAM" id="SSF55785">
    <property type="entry name" value="PYP-like sensor domain (PAS domain)"/>
    <property type="match status" value="2"/>
</dbReference>
<feature type="domain" description="PAS" evidence="12">
    <location>
        <begin position="474"/>
        <end position="547"/>
    </location>
</feature>
<dbReference type="CDD" id="cd12914">
    <property type="entry name" value="PDC1_DGC_like"/>
    <property type="match status" value="1"/>
</dbReference>
<comment type="catalytic activity">
    <reaction evidence="1">
        <text>ATP + protein L-histidine = ADP + protein N-phospho-L-histidine.</text>
        <dbReference type="EC" id="2.7.13.3"/>
    </reaction>
</comment>
<dbReference type="EMBL" id="BJNV01000005">
    <property type="protein sequence ID" value="GEC94223.1"/>
    <property type="molecule type" value="Genomic_DNA"/>
</dbReference>
<dbReference type="Pfam" id="PF22588">
    <property type="entry name" value="dCache_1_like"/>
    <property type="match status" value="1"/>
</dbReference>
<evidence type="ECO:0000256" key="2">
    <source>
        <dbReference type="ARBA" id="ARBA00012438"/>
    </source>
</evidence>
<dbReference type="OrthoDB" id="9810730at2"/>
<keyword evidence="10" id="KW-0812">Transmembrane</keyword>
<keyword evidence="3" id="KW-0597">Phosphoprotein</keyword>